<reference evidence="4" key="1">
    <citation type="submission" date="2023-11" db="EMBL/GenBank/DDBJ databases">
        <title>The genome sequences of three competitors of mushroom-forming fungi.</title>
        <authorList>
            <person name="Beijen E."/>
            <person name="Ohm R.A."/>
        </authorList>
    </citation>
    <scope>NUCLEOTIDE SEQUENCE</scope>
    <source>
        <strain evidence="4">CBS 100526</strain>
    </source>
</reference>
<dbReference type="GeneID" id="87916641"/>
<comment type="caution">
    <text evidence="4">The sequence shown here is derived from an EMBL/GenBank/DDBJ whole genome shotgun (WGS) entry which is preliminary data.</text>
</comment>
<accession>A0AAE1IIX2</accession>
<organism evidence="4 5">
    <name type="scientific">Trichoderma aggressivum f. europaeum</name>
    <dbReference type="NCBI Taxonomy" id="173218"/>
    <lineage>
        <taxon>Eukaryota</taxon>
        <taxon>Fungi</taxon>
        <taxon>Dikarya</taxon>
        <taxon>Ascomycota</taxon>
        <taxon>Pezizomycotina</taxon>
        <taxon>Sordariomycetes</taxon>
        <taxon>Hypocreomycetidae</taxon>
        <taxon>Hypocreales</taxon>
        <taxon>Hypocreaceae</taxon>
        <taxon>Trichoderma</taxon>
    </lineage>
</organism>
<feature type="compositionally biased region" description="Low complexity" evidence="2">
    <location>
        <begin position="356"/>
        <end position="433"/>
    </location>
</feature>
<name>A0AAE1IIX2_9HYPO</name>
<protein>
    <submittedName>
        <fullName evidence="4">CAZyme family GH132</fullName>
    </submittedName>
</protein>
<evidence type="ECO:0000313" key="5">
    <source>
        <dbReference type="Proteomes" id="UP001273209"/>
    </source>
</evidence>
<dbReference type="PANTHER" id="PTHR31654">
    <property type="entry name" value="SECRETED BETA-GLUCOSIDASE ADG3-RELATED"/>
    <property type="match status" value="1"/>
</dbReference>
<dbReference type="Pfam" id="PF03856">
    <property type="entry name" value="SUN"/>
    <property type="match status" value="1"/>
</dbReference>
<dbReference type="InterPro" id="IPR005556">
    <property type="entry name" value="SUN"/>
</dbReference>
<feature type="chain" id="PRO_5041942799" evidence="3">
    <location>
        <begin position="26"/>
        <end position="504"/>
    </location>
</feature>
<keyword evidence="3" id="KW-0732">Signal</keyword>
<sequence>MKVTDVQAALASAVVLLSLPAGTVASSHRRFHQLPNKKHTHLRSPHTVEDANSIVKRGQCAFPTDDPNLVAITPDAENAGWAMSPDQPCKPGHYCPIACKPGMVMAQWDPDSSYSYPLSMNGGLYCDDDGTIQKPFPNKPNCVEGTGSVVAVNECGEPMSWCQTVLPGNEAMLIPTLVTSSATIAVPDTSYWCSTAAHYYINPPGSTVADCVWGVSSKPVGNWSPYVAGANTDSNGNTFVKLGWNPIWQDSALKSTLPTFGVKIECPDSDCNGLPCEISPNADGSVESNESSVGAGNAAFCVVTVPKGGTANIVAFNVDGSSGSSGGDDSDSGSSSSSSSAQPSSTPHGLKAGGFAQQAEKATSTTTTAQPSSTEVSTTASPSSTEVTSTTAAASSTTTAAESTTQTTDASSTTEAASTTATSGKTSSTASQTRAHASVKPGMFHENGTSSHQTTSAPSSEPSQTQADSAPVTTTTKKGEAGRQQGSTAFAGLIVAFVAAACFL</sequence>
<evidence type="ECO:0000256" key="3">
    <source>
        <dbReference type="SAM" id="SignalP"/>
    </source>
</evidence>
<dbReference type="PANTHER" id="PTHR31654:SF0">
    <property type="entry name" value="SECRETED BETA-GLUCOSIDASE ADG3-RELATED"/>
    <property type="match status" value="1"/>
</dbReference>
<evidence type="ECO:0000256" key="1">
    <source>
        <dbReference type="ARBA" id="ARBA00010579"/>
    </source>
</evidence>
<proteinExistence type="inferred from homology"/>
<comment type="similarity">
    <text evidence="1">Belongs to the SUN family.</text>
</comment>
<dbReference type="InterPro" id="IPR053088">
    <property type="entry name" value="Beta-glucosidase/SUN-like"/>
</dbReference>
<feature type="compositionally biased region" description="Polar residues" evidence="2">
    <location>
        <begin position="447"/>
        <end position="476"/>
    </location>
</feature>
<feature type="signal peptide" evidence="3">
    <location>
        <begin position="1"/>
        <end position="25"/>
    </location>
</feature>
<dbReference type="Proteomes" id="UP001273209">
    <property type="component" value="Unassembled WGS sequence"/>
</dbReference>
<dbReference type="AlphaFoldDB" id="A0AAE1IIX2"/>
<feature type="region of interest" description="Disordered" evidence="2">
    <location>
        <begin position="321"/>
        <end position="483"/>
    </location>
</feature>
<gene>
    <name evidence="4" type="ORF">Triagg1_2543</name>
</gene>
<evidence type="ECO:0000313" key="4">
    <source>
        <dbReference type="EMBL" id="KAK4081802.1"/>
    </source>
</evidence>
<dbReference type="EMBL" id="JAWRVG010000006">
    <property type="protein sequence ID" value="KAK4081802.1"/>
    <property type="molecule type" value="Genomic_DNA"/>
</dbReference>
<dbReference type="RefSeq" id="XP_062758755.1">
    <property type="nucleotide sequence ID" value="XM_062896736.1"/>
</dbReference>
<evidence type="ECO:0000256" key="2">
    <source>
        <dbReference type="SAM" id="MobiDB-lite"/>
    </source>
</evidence>
<keyword evidence="5" id="KW-1185">Reference proteome</keyword>